<feature type="region of interest" description="Disordered" evidence="5">
    <location>
        <begin position="66"/>
        <end position="91"/>
    </location>
</feature>
<evidence type="ECO:0000259" key="6">
    <source>
        <dbReference type="PROSITE" id="PS50016"/>
    </source>
</evidence>
<evidence type="ECO:0000313" key="8">
    <source>
        <dbReference type="RefSeq" id="XP_017300142.2"/>
    </source>
</evidence>
<evidence type="ECO:0000256" key="2">
    <source>
        <dbReference type="ARBA" id="ARBA00022771"/>
    </source>
</evidence>
<dbReference type="InterPro" id="IPR019787">
    <property type="entry name" value="Znf_PHD-finger"/>
</dbReference>
<dbReference type="CDD" id="cd15489">
    <property type="entry name" value="PHD_SF"/>
    <property type="match status" value="1"/>
</dbReference>
<name>A0A1S4EDH8_DIACI</name>
<dbReference type="SMART" id="SM00249">
    <property type="entry name" value="PHD"/>
    <property type="match status" value="1"/>
</dbReference>
<dbReference type="SUPFAM" id="SSF57903">
    <property type="entry name" value="FYVE/PHD zinc finger"/>
    <property type="match status" value="1"/>
</dbReference>
<dbReference type="Proteomes" id="UP000079169">
    <property type="component" value="Unplaced"/>
</dbReference>
<keyword evidence="7" id="KW-1185">Reference proteome</keyword>
<dbReference type="RefSeq" id="XP_017300142.2">
    <property type="nucleotide sequence ID" value="XM_017444653.2"/>
</dbReference>
<dbReference type="PROSITE" id="PS01359">
    <property type="entry name" value="ZF_PHD_1"/>
    <property type="match status" value="1"/>
</dbReference>
<dbReference type="InterPro" id="IPR001965">
    <property type="entry name" value="Znf_PHD"/>
</dbReference>
<sequence length="331" mass="38893">MSDANAKCFKCKDAVCTEDQLTCQNCKNPFHFMCVGQAESSFRKMSKDRKAGWKCIDCKDVKEKEQNKDKDNRNDQNKEKSKKESKNQERDAFNIEMKTMEENGNKLMDYLNSKFQSLENSIKDQKDDVIKALNLKVKELEEKLEERDQKIADLEDRMDFIENRSRISNVEIRNMPETKNEDVQFLVESIGHTLGISVKEGDIQIAHRVQNRDGSNKNRPIIAHLGSRYIRNKWLKQYKDYKRSGNLVANKINPNLPNSNIYIYEHVTIKTKLLLNEVRAYAKENGIKFVWVKDGMILIKRSESDRHVTKISTKREFETYKIHKNRNFQNV</sequence>
<dbReference type="Pfam" id="PF25298">
    <property type="entry name" value="Baculo_FP_2nd"/>
    <property type="match status" value="1"/>
</dbReference>
<protein>
    <submittedName>
        <fullName evidence="9">Uncharacterized protein LOC108252575 isoform X1</fullName>
    </submittedName>
    <submittedName>
        <fullName evidence="8">Uncharacterized protein LOC108252575 isoform X2</fullName>
    </submittedName>
</protein>
<keyword evidence="1" id="KW-0479">Metal-binding</keyword>
<dbReference type="InterPro" id="IPR011011">
    <property type="entry name" value="Znf_FYVE_PHD"/>
</dbReference>
<gene>
    <name evidence="8 9" type="primary">LOC108252575</name>
</gene>
<dbReference type="InterPro" id="IPR057251">
    <property type="entry name" value="FP_C"/>
</dbReference>
<proteinExistence type="predicted"/>
<accession>A0A1S4EDH8</accession>
<dbReference type="RefSeq" id="XP_026680438.1">
    <property type="nucleotide sequence ID" value="XM_026824637.1"/>
</dbReference>
<dbReference type="InterPro" id="IPR019786">
    <property type="entry name" value="Zinc_finger_PHD-type_CS"/>
</dbReference>
<evidence type="ECO:0000256" key="1">
    <source>
        <dbReference type="ARBA" id="ARBA00022723"/>
    </source>
</evidence>
<dbReference type="GeneID" id="108252575"/>
<keyword evidence="2 4" id="KW-0863">Zinc-finger</keyword>
<dbReference type="PROSITE" id="PS50016">
    <property type="entry name" value="ZF_PHD_2"/>
    <property type="match status" value="1"/>
</dbReference>
<keyword evidence="3" id="KW-0862">Zinc</keyword>
<evidence type="ECO:0000256" key="3">
    <source>
        <dbReference type="ARBA" id="ARBA00022833"/>
    </source>
</evidence>
<dbReference type="STRING" id="121845.A0A1S4EDH8"/>
<evidence type="ECO:0000313" key="7">
    <source>
        <dbReference type="Proteomes" id="UP000079169"/>
    </source>
</evidence>
<dbReference type="GO" id="GO:0008270">
    <property type="term" value="F:zinc ion binding"/>
    <property type="evidence" value="ECO:0007669"/>
    <property type="project" value="UniProtKB-KW"/>
</dbReference>
<organism evidence="7 8">
    <name type="scientific">Diaphorina citri</name>
    <name type="common">Asian citrus psyllid</name>
    <dbReference type="NCBI Taxonomy" id="121845"/>
    <lineage>
        <taxon>Eukaryota</taxon>
        <taxon>Metazoa</taxon>
        <taxon>Ecdysozoa</taxon>
        <taxon>Arthropoda</taxon>
        <taxon>Hexapoda</taxon>
        <taxon>Insecta</taxon>
        <taxon>Pterygota</taxon>
        <taxon>Neoptera</taxon>
        <taxon>Paraneoptera</taxon>
        <taxon>Hemiptera</taxon>
        <taxon>Sternorrhyncha</taxon>
        <taxon>Psylloidea</taxon>
        <taxon>Psyllidae</taxon>
        <taxon>Diaphorininae</taxon>
        <taxon>Diaphorina</taxon>
    </lineage>
</organism>
<dbReference type="InterPro" id="IPR013083">
    <property type="entry name" value="Znf_RING/FYVE/PHD"/>
</dbReference>
<dbReference type="KEGG" id="dci:108252575"/>
<feature type="domain" description="PHD-type" evidence="6">
    <location>
        <begin position="5"/>
        <end position="61"/>
    </location>
</feature>
<evidence type="ECO:0000313" key="9">
    <source>
        <dbReference type="RefSeq" id="XP_026680438.1"/>
    </source>
</evidence>
<dbReference type="Gene3D" id="3.30.40.10">
    <property type="entry name" value="Zinc/RING finger domain, C3HC4 (zinc finger)"/>
    <property type="match status" value="1"/>
</dbReference>
<reference evidence="8 9" key="1">
    <citation type="submission" date="2025-04" db="UniProtKB">
        <authorList>
            <consortium name="RefSeq"/>
        </authorList>
    </citation>
    <scope>IDENTIFICATION</scope>
</reference>
<dbReference type="PaxDb" id="121845-A0A1S4EDH8"/>
<evidence type="ECO:0000256" key="5">
    <source>
        <dbReference type="SAM" id="MobiDB-lite"/>
    </source>
</evidence>
<dbReference type="AlphaFoldDB" id="A0A1S4EDH8"/>
<evidence type="ECO:0000256" key="4">
    <source>
        <dbReference type="PROSITE-ProRule" id="PRU00146"/>
    </source>
</evidence>